<dbReference type="PANTHER" id="PTHR30441">
    <property type="entry name" value="DUF748 DOMAIN-CONTAINING PROTEIN"/>
    <property type="match status" value="1"/>
</dbReference>
<dbReference type="RefSeq" id="WP_270078994.1">
    <property type="nucleotide sequence ID" value="NZ_CP115174.1"/>
</dbReference>
<name>A0ABY7NUY2_9SPHN</name>
<reference evidence="2 3" key="1">
    <citation type="submission" date="2022-12" db="EMBL/GenBank/DDBJ databases">
        <title>Sphingomonas abieness sp. nov., an endophytic bacterium isolated from Abies koreana.</title>
        <authorList>
            <person name="Jiang L."/>
            <person name="Lee J."/>
        </authorList>
    </citation>
    <scope>NUCLEOTIDE SEQUENCE [LARGE SCALE GENOMIC DNA]</scope>
    <source>
        <strain evidence="3">PAMB 00755</strain>
    </source>
</reference>
<feature type="domain" description="AsmA" evidence="1">
    <location>
        <begin position="37"/>
        <end position="106"/>
    </location>
</feature>
<evidence type="ECO:0000259" key="1">
    <source>
        <dbReference type="Pfam" id="PF05170"/>
    </source>
</evidence>
<evidence type="ECO:0000313" key="3">
    <source>
        <dbReference type="Proteomes" id="UP001210865"/>
    </source>
</evidence>
<evidence type="ECO:0000313" key="2">
    <source>
        <dbReference type="EMBL" id="WBO24367.1"/>
    </source>
</evidence>
<dbReference type="Proteomes" id="UP001210865">
    <property type="component" value="Chromosome"/>
</dbReference>
<dbReference type="InterPro" id="IPR052894">
    <property type="entry name" value="AsmA-related"/>
</dbReference>
<protein>
    <submittedName>
        <fullName evidence="2">AsmA family protein</fullName>
    </submittedName>
</protein>
<gene>
    <name evidence="2" type="ORF">PBT88_09820</name>
</gene>
<proteinExistence type="predicted"/>
<dbReference type="EMBL" id="CP115174">
    <property type="protein sequence ID" value="WBO24367.1"/>
    <property type="molecule type" value="Genomic_DNA"/>
</dbReference>
<feature type="domain" description="AsmA" evidence="1">
    <location>
        <begin position="327"/>
        <end position="458"/>
    </location>
</feature>
<dbReference type="Pfam" id="PF05170">
    <property type="entry name" value="AsmA"/>
    <property type="match status" value="2"/>
</dbReference>
<sequence>MIDRGWLDRPIAGWASHKLGHVVQFDSLDAHLLSADPWFAVRHLTIYGPKWALGSRLAQVDALEAHLELRPLLWGEVRIPTLILEHPRLRLIRLRDGRNNWTMRGTSPSRPPFAVLAGTRTFRIKDGELSFADNNRDVRFTGTFSQDGRPSLPFALRGRGQVREGEFELAARGGPLHGASVRRPYPFVAHLADGRLSLDAKGTSGQPFDLVRYDLAIASRGPNLADLAYLFDLKTPNSAPFSLTTHAKANGPLVSFGDLTGRTGKSDFTGWIRSDQTTPRHKVTAHLRSSHWSREDVEAWLSPVPPRAIARSTSGRLLVKPRGPWILSDEPFPVDQLRAVDSVSRIQIGSVDGYAVPLKAVKAEIALDHGRLAITKLSANVQGGTLSGNVRLDASRANPILQVKADVHAIDLSRISTPASLRMGGLLDLRIHMRGAGRSVHSAAAAASGGGAIRVTGGRLPRPAAFLLGGDALRAVGTFGRKNDPLSLDCARATFAGSGSKMNVEDFAIVTPEGFTAGQGWLDLATERFSLTLRGQPAHRRLFQVAMPVSLHGSLARPSASLLPARNAEKLGLKGKLGVALSPLAAILPLGKAPPASIGCR</sequence>
<accession>A0ABY7NUY2</accession>
<dbReference type="PANTHER" id="PTHR30441:SF4">
    <property type="entry name" value="PROTEIN ASMA"/>
    <property type="match status" value="1"/>
</dbReference>
<keyword evidence="3" id="KW-1185">Reference proteome</keyword>
<dbReference type="InterPro" id="IPR007844">
    <property type="entry name" value="AsmA"/>
</dbReference>
<organism evidence="2 3">
    <name type="scientific">Sphingomonas abietis</name>
    <dbReference type="NCBI Taxonomy" id="3012344"/>
    <lineage>
        <taxon>Bacteria</taxon>
        <taxon>Pseudomonadati</taxon>
        <taxon>Pseudomonadota</taxon>
        <taxon>Alphaproteobacteria</taxon>
        <taxon>Sphingomonadales</taxon>
        <taxon>Sphingomonadaceae</taxon>
        <taxon>Sphingomonas</taxon>
    </lineage>
</organism>